<evidence type="ECO:0000313" key="3">
    <source>
        <dbReference type="Proteomes" id="UP000698800"/>
    </source>
</evidence>
<reference evidence="2" key="1">
    <citation type="submission" date="2021-03" db="EMBL/GenBank/DDBJ databases">
        <title>Comparative genomics and phylogenomic investigation of the class Geoglossomycetes provide insights into ecological specialization and systematics.</title>
        <authorList>
            <person name="Melie T."/>
            <person name="Pirro S."/>
            <person name="Miller A.N."/>
            <person name="Quandt A."/>
        </authorList>
    </citation>
    <scope>NUCLEOTIDE SEQUENCE</scope>
    <source>
        <strain evidence="2">GBOQ0MN5Z8</strain>
    </source>
</reference>
<dbReference type="OrthoDB" id="2847781at2759"/>
<feature type="transmembrane region" description="Helical" evidence="1">
    <location>
        <begin position="192"/>
        <end position="213"/>
    </location>
</feature>
<dbReference type="Proteomes" id="UP000698800">
    <property type="component" value="Unassembled WGS sequence"/>
</dbReference>
<evidence type="ECO:0000313" key="2">
    <source>
        <dbReference type="EMBL" id="KAH0541548.1"/>
    </source>
</evidence>
<feature type="transmembrane region" description="Helical" evidence="1">
    <location>
        <begin position="349"/>
        <end position="367"/>
    </location>
</feature>
<organism evidence="2 3">
    <name type="scientific">Glutinoglossum americanum</name>
    <dbReference type="NCBI Taxonomy" id="1670608"/>
    <lineage>
        <taxon>Eukaryota</taxon>
        <taxon>Fungi</taxon>
        <taxon>Dikarya</taxon>
        <taxon>Ascomycota</taxon>
        <taxon>Pezizomycotina</taxon>
        <taxon>Geoglossomycetes</taxon>
        <taxon>Geoglossales</taxon>
        <taxon>Geoglossaceae</taxon>
        <taxon>Glutinoglossum</taxon>
    </lineage>
</organism>
<feature type="transmembrane region" description="Helical" evidence="1">
    <location>
        <begin position="242"/>
        <end position="263"/>
    </location>
</feature>
<proteinExistence type="predicted"/>
<keyword evidence="1" id="KW-1133">Transmembrane helix</keyword>
<accession>A0A9P8I1J3</accession>
<dbReference type="AlphaFoldDB" id="A0A9P8I1J3"/>
<comment type="caution">
    <text evidence="2">The sequence shown here is derived from an EMBL/GenBank/DDBJ whole genome shotgun (WGS) entry which is preliminary data.</text>
</comment>
<evidence type="ECO:0000256" key="1">
    <source>
        <dbReference type="SAM" id="Phobius"/>
    </source>
</evidence>
<keyword evidence="1" id="KW-0472">Membrane</keyword>
<name>A0A9P8I1J3_9PEZI</name>
<protein>
    <submittedName>
        <fullName evidence="2">Uncharacterized protein</fullName>
    </submittedName>
</protein>
<keyword evidence="3" id="KW-1185">Reference proteome</keyword>
<feature type="transmembrane region" description="Helical" evidence="1">
    <location>
        <begin position="308"/>
        <end position="329"/>
    </location>
</feature>
<sequence length="384" mass="42073">MAPAAPDRSSLNHPLTSVAAAGVVSWQSAFWTLVPLGLNSMTQPSGRVCGFDVRHRAFIRSSPIVCATDGVDVLAQMLCFVCLGDSPRTAARRVARGRLRDVKDVDCANNGFSGLEGNRVFRMLGFFFGALPQVVKLLGMEGIPWTKVWGFAFFVSFLILELVIVWVGRGWEEDASLKEPESPTFRRAEETLRAASNMYGIISVAMTVGVWYSATDAIIQKYMCDPNHATTLSGVIPQNRSATYTLCSTLVVILAYLASLGYVTISTSGVMKVVTTVTPKIFYFGSFVMSGRNAICHPAGFRSSRESFLFGSGLALVWAIAMGLTRGYPSPFLRPHIVRSMEPPEADSLVMYFLCENFLVALVYYCFRYEAGGTVKPAWTETFG</sequence>
<gene>
    <name evidence="2" type="ORF">FGG08_003960</name>
</gene>
<keyword evidence="1" id="KW-0812">Transmembrane</keyword>
<feature type="transmembrane region" description="Helical" evidence="1">
    <location>
        <begin position="151"/>
        <end position="171"/>
    </location>
</feature>
<dbReference type="EMBL" id="JAGHQL010000075">
    <property type="protein sequence ID" value="KAH0541548.1"/>
    <property type="molecule type" value="Genomic_DNA"/>
</dbReference>